<keyword evidence="2" id="KW-1185">Reference proteome</keyword>
<dbReference type="Proteomes" id="UP000184304">
    <property type="component" value="Unassembled WGS sequence"/>
</dbReference>
<gene>
    <name evidence="1" type="ORF">ASPTUDRAFT_327359</name>
</gene>
<name>A0A1L9NJX2_ASPTC</name>
<organism evidence="1 2">
    <name type="scientific">Aspergillus tubingensis (strain CBS 134.48)</name>
    <dbReference type="NCBI Taxonomy" id="767770"/>
    <lineage>
        <taxon>Eukaryota</taxon>
        <taxon>Fungi</taxon>
        <taxon>Dikarya</taxon>
        <taxon>Ascomycota</taxon>
        <taxon>Pezizomycotina</taxon>
        <taxon>Eurotiomycetes</taxon>
        <taxon>Eurotiomycetidae</taxon>
        <taxon>Eurotiales</taxon>
        <taxon>Aspergillaceae</taxon>
        <taxon>Aspergillus</taxon>
        <taxon>Aspergillus subgen. Circumdati</taxon>
    </lineage>
</organism>
<evidence type="ECO:0000313" key="1">
    <source>
        <dbReference type="EMBL" id="OJI89492.1"/>
    </source>
</evidence>
<dbReference type="VEuPathDB" id="FungiDB:ASPTUDRAFT_327359"/>
<dbReference type="STRING" id="767770.A0A1L9NJX2"/>
<dbReference type="OrthoDB" id="5431239at2759"/>
<protein>
    <submittedName>
        <fullName evidence="1">Uncharacterized protein</fullName>
    </submittedName>
</protein>
<dbReference type="EMBL" id="KV878177">
    <property type="protein sequence ID" value="OJI89492.1"/>
    <property type="molecule type" value="Genomic_DNA"/>
</dbReference>
<evidence type="ECO:0000313" key="2">
    <source>
        <dbReference type="Proteomes" id="UP000184304"/>
    </source>
</evidence>
<reference evidence="2" key="1">
    <citation type="journal article" date="2017" name="Genome Biol.">
        <title>Comparative genomics reveals high biological diversity and specific adaptations in the industrially and medically important fungal genus Aspergillus.</title>
        <authorList>
            <person name="de Vries R.P."/>
            <person name="Riley R."/>
            <person name="Wiebenga A."/>
            <person name="Aguilar-Osorio G."/>
            <person name="Amillis S."/>
            <person name="Uchima C.A."/>
            <person name="Anderluh G."/>
            <person name="Asadollahi M."/>
            <person name="Askin M."/>
            <person name="Barry K."/>
            <person name="Battaglia E."/>
            <person name="Bayram O."/>
            <person name="Benocci T."/>
            <person name="Braus-Stromeyer S.A."/>
            <person name="Caldana C."/>
            <person name="Canovas D."/>
            <person name="Cerqueira G.C."/>
            <person name="Chen F."/>
            <person name="Chen W."/>
            <person name="Choi C."/>
            <person name="Clum A."/>
            <person name="Dos Santos R.A."/>
            <person name="Damasio A.R."/>
            <person name="Diallinas G."/>
            <person name="Emri T."/>
            <person name="Fekete E."/>
            <person name="Flipphi M."/>
            <person name="Freyberg S."/>
            <person name="Gallo A."/>
            <person name="Gournas C."/>
            <person name="Habgood R."/>
            <person name="Hainaut M."/>
            <person name="Harispe M.L."/>
            <person name="Henrissat B."/>
            <person name="Hilden K.S."/>
            <person name="Hope R."/>
            <person name="Hossain A."/>
            <person name="Karabika E."/>
            <person name="Karaffa L."/>
            <person name="Karanyi Z."/>
            <person name="Krasevec N."/>
            <person name="Kuo A."/>
            <person name="Kusch H."/>
            <person name="LaButti K."/>
            <person name="Lagendijk E.L."/>
            <person name="Lapidus A."/>
            <person name="Levasseur A."/>
            <person name="Lindquist E."/>
            <person name="Lipzen A."/>
            <person name="Logrieco A.F."/>
            <person name="MacCabe A."/>
            <person name="Maekelae M.R."/>
            <person name="Malavazi I."/>
            <person name="Melin P."/>
            <person name="Meyer V."/>
            <person name="Mielnichuk N."/>
            <person name="Miskei M."/>
            <person name="Molnar A.P."/>
            <person name="Mule G."/>
            <person name="Ngan C.Y."/>
            <person name="Orejas M."/>
            <person name="Orosz E."/>
            <person name="Ouedraogo J.P."/>
            <person name="Overkamp K.M."/>
            <person name="Park H.-S."/>
            <person name="Perrone G."/>
            <person name="Piumi F."/>
            <person name="Punt P.J."/>
            <person name="Ram A.F."/>
            <person name="Ramon A."/>
            <person name="Rauscher S."/>
            <person name="Record E."/>
            <person name="Riano-Pachon D.M."/>
            <person name="Robert V."/>
            <person name="Roehrig J."/>
            <person name="Ruller R."/>
            <person name="Salamov A."/>
            <person name="Salih N.S."/>
            <person name="Samson R.A."/>
            <person name="Sandor E."/>
            <person name="Sanguinetti M."/>
            <person name="Schuetze T."/>
            <person name="Sepcic K."/>
            <person name="Shelest E."/>
            <person name="Sherlock G."/>
            <person name="Sophianopoulou V."/>
            <person name="Squina F.M."/>
            <person name="Sun H."/>
            <person name="Susca A."/>
            <person name="Todd R.B."/>
            <person name="Tsang A."/>
            <person name="Unkles S.E."/>
            <person name="van de Wiele N."/>
            <person name="van Rossen-Uffink D."/>
            <person name="Oliveira J.V."/>
            <person name="Vesth T.C."/>
            <person name="Visser J."/>
            <person name="Yu J.-H."/>
            <person name="Zhou M."/>
            <person name="Andersen M.R."/>
            <person name="Archer D.B."/>
            <person name="Baker S.E."/>
            <person name="Benoit I."/>
            <person name="Brakhage A.A."/>
            <person name="Braus G.H."/>
            <person name="Fischer R."/>
            <person name="Frisvad J.C."/>
            <person name="Goldman G.H."/>
            <person name="Houbraken J."/>
            <person name="Oakley B."/>
            <person name="Pocsi I."/>
            <person name="Scazzocchio C."/>
            <person name="Seiboth B."/>
            <person name="vanKuyk P.A."/>
            <person name="Wortman J."/>
            <person name="Dyer P.S."/>
            <person name="Grigoriev I.V."/>
        </authorList>
    </citation>
    <scope>NUCLEOTIDE SEQUENCE [LARGE SCALE GENOMIC DNA]</scope>
    <source>
        <strain evidence="2">CBS 134.48</strain>
    </source>
</reference>
<sequence length="127" mass="14836">MEEVLSRVFDPQRQRTCIECNHSVNYVRRFNNVPMRLVVELGPNVSIRLHTKDIILSYHDDGGEGQRVTYCWIGGIYSPAPGLLCLLWNGAKRGVRWGTGKYIEWTDRWLDIQELHHNASRIRRCLN</sequence>
<dbReference type="AlphaFoldDB" id="A0A1L9NJX2"/>
<accession>A0A1L9NJX2</accession>
<proteinExistence type="predicted"/>